<dbReference type="KEGG" id="nso:NIASO_05230"/>
<evidence type="ECO:0000313" key="2">
    <source>
        <dbReference type="Proteomes" id="UP000003586"/>
    </source>
</evidence>
<reference evidence="1 2" key="1">
    <citation type="submission" date="2013-12" db="EMBL/GenBank/DDBJ databases">
        <authorList>
            <consortium name="DOE Joint Genome Institute"/>
            <person name="Eisen J."/>
            <person name="Huntemann M."/>
            <person name="Han J."/>
            <person name="Chen A."/>
            <person name="Kyrpides N."/>
            <person name="Mavromatis K."/>
            <person name="Markowitz V."/>
            <person name="Palaniappan K."/>
            <person name="Ivanova N."/>
            <person name="Schaumberg A."/>
            <person name="Pati A."/>
            <person name="Liolios K."/>
            <person name="Nordberg H.P."/>
            <person name="Cantor M.N."/>
            <person name="Hua S.X."/>
            <person name="Woyke T."/>
        </authorList>
    </citation>
    <scope>NUCLEOTIDE SEQUENCE [LARGE SCALE GENOMIC DNA]</scope>
    <source>
        <strain evidence="2">DSM 19437</strain>
    </source>
</reference>
<accession>W0F2P3</accession>
<name>W0F2P3_9BACT</name>
<dbReference type="STRING" id="929713.NIASO_05230"/>
<dbReference type="Proteomes" id="UP000003586">
    <property type="component" value="Chromosome"/>
</dbReference>
<organism evidence="1 2">
    <name type="scientific">Niabella soli DSM 19437</name>
    <dbReference type="NCBI Taxonomy" id="929713"/>
    <lineage>
        <taxon>Bacteria</taxon>
        <taxon>Pseudomonadati</taxon>
        <taxon>Bacteroidota</taxon>
        <taxon>Chitinophagia</taxon>
        <taxon>Chitinophagales</taxon>
        <taxon>Chitinophagaceae</taxon>
        <taxon>Niabella</taxon>
    </lineage>
</organism>
<keyword evidence="2" id="KW-1185">Reference proteome</keyword>
<gene>
    <name evidence="1" type="ORF">NIASO_05230</name>
</gene>
<dbReference type="AlphaFoldDB" id="W0F2P3"/>
<protein>
    <submittedName>
        <fullName evidence="1">Uncharacterized protein</fullName>
    </submittedName>
</protein>
<proteinExistence type="predicted"/>
<sequence length="178" mass="19989">MNISIPVPCHEDWNQMKPEDRGRFCGICAKTVTDFAGMTAQEISDFLIRNQSEKICGRFTDRQLAMEYDENIQTIAIRIAQTGWPLVKKMAAIFLFLFLLSHPGQAQSVNKKPPGFASTINAITIPKRDSLVTTDSTVTSVDPSQCIEGKLGRVIMTSEKKKNEKQKRSGKYKTTLPY</sequence>
<evidence type="ECO:0000313" key="1">
    <source>
        <dbReference type="EMBL" id="AHF17287.1"/>
    </source>
</evidence>
<dbReference type="HOGENOM" id="CLU_1509074_0_0_10"/>
<dbReference type="EMBL" id="CP007035">
    <property type="protein sequence ID" value="AHF17287.1"/>
    <property type="molecule type" value="Genomic_DNA"/>
</dbReference>
<dbReference type="eggNOG" id="ENOG5033B1W">
    <property type="taxonomic scope" value="Bacteria"/>
</dbReference>